<proteinExistence type="predicted"/>
<dbReference type="AlphaFoldDB" id="A0A7V4GAA2"/>
<name>A0A7V4GAA2_9BACT</name>
<evidence type="ECO:0000313" key="2">
    <source>
        <dbReference type="EMBL" id="HGS06295.1"/>
    </source>
</evidence>
<protein>
    <recommendedName>
        <fullName evidence="1">Pyridoxamine 5'-phosphate oxidase N-terminal domain-containing protein</fullName>
    </recommendedName>
</protein>
<comment type="caution">
    <text evidence="2">The sequence shown here is derived from an EMBL/GenBank/DDBJ whole genome shotgun (WGS) entry which is preliminary data.</text>
</comment>
<dbReference type="Gene3D" id="2.30.110.10">
    <property type="entry name" value="Electron Transport, Fmn-binding Protein, Chain A"/>
    <property type="match status" value="1"/>
</dbReference>
<dbReference type="SUPFAM" id="SSF50475">
    <property type="entry name" value="FMN-binding split barrel"/>
    <property type="match status" value="1"/>
</dbReference>
<dbReference type="InterPro" id="IPR011576">
    <property type="entry name" value="Pyridox_Oxase_N"/>
</dbReference>
<evidence type="ECO:0000259" key="1">
    <source>
        <dbReference type="Pfam" id="PF01243"/>
    </source>
</evidence>
<feature type="domain" description="Pyridoxamine 5'-phosphate oxidase N-terminal" evidence="1">
    <location>
        <begin position="37"/>
        <end position="119"/>
    </location>
</feature>
<reference evidence="2" key="1">
    <citation type="journal article" date="2020" name="mSystems">
        <title>Genome- and Community-Level Interaction Insights into Carbon Utilization and Element Cycling Functions of Hydrothermarchaeota in Hydrothermal Sediment.</title>
        <authorList>
            <person name="Zhou Z."/>
            <person name="Liu Y."/>
            <person name="Xu W."/>
            <person name="Pan J."/>
            <person name="Luo Z.H."/>
            <person name="Li M."/>
        </authorList>
    </citation>
    <scope>NUCLEOTIDE SEQUENCE [LARGE SCALE GENOMIC DNA]</scope>
    <source>
        <strain evidence="2">SpSt-548</strain>
    </source>
</reference>
<sequence length="173" mass="18366">MARVVGDSLIVNLARKPGEEQILNLMELFNQNPNRIIAVAGTVGPDGAPNTAPVSLMYAKDPKTLLMALLRTTTTSANLRRDGRVSLEIFQEGDVVLGIQGAMRLIREPMEFSEAMALWEMRVERVKLDTSPAQRIIQGPASVPRNDKAAAFEAAGVAELMAAAAGGGGGQGP</sequence>
<gene>
    <name evidence="2" type="ORF">ENT08_11285</name>
</gene>
<dbReference type="EMBL" id="DSXI01000675">
    <property type="protein sequence ID" value="HGS06295.1"/>
    <property type="molecule type" value="Genomic_DNA"/>
</dbReference>
<accession>A0A7V4GAA2</accession>
<dbReference type="Pfam" id="PF01243">
    <property type="entry name" value="PNPOx_N"/>
    <property type="match status" value="1"/>
</dbReference>
<dbReference type="InterPro" id="IPR012349">
    <property type="entry name" value="Split_barrel_FMN-bd"/>
</dbReference>
<organism evidence="2">
    <name type="scientific">Desulfobacca acetoxidans</name>
    <dbReference type="NCBI Taxonomy" id="60893"/>
    <lineage>
        <taxon>Bacteria</taxon>
        <taxon>Pseudomonadati</taxon>
        <taxon>Thermodesulfobacteriota</taxon>
        <taxon>Desulfobaccia</taxon>
        <taxon>Desulfobaccales</taxon>
        <taxon>Desulfobaccaceae</taxon>
        <taxon>Desulfobacca</taxon>
    </lineage>
</organism>